<sequence length="178" mass="19769">MSKVLLLVGHPNLSASRHNGALVDAVRDLQHVTVRDLSAVYPDFQIDGDTERALLAEHDVIVFQHPLYWYSTPAIFRQWQDTVLTHGWAFNYEGKPSQTAGKKAILAVTTGGSADDYSLEGPTEFTIHQLLGPWRATLRLCQFDIQPLFALHGAAFGLSDEDVSSIAKDYRELLTSFA</sequence>
<protein>
    <submittedName>
        <fullName evidence="3">NAD(P)H-dependent oxidoreductase</fullName>
    </submittedName>
</protein>
<reference evidence="3 4" key="1">
    <citation type="submission" date="2024-06" db="EMBL/GenBank/DDBJ databases">
        <title>The Natural Products Discovery Center: Release of the First 8490 Sequenced Strains for Exploring Actinobacteria Biosynthetic Diversity.</title>
        <authorList>
            <person name="Kalkreuter E."/>
            <person name="Kautsar S.A."/>
            <person name="Yang D."/>
            <person name="Bader C.D."/>
            <person name="Teijaro C.N."/>
            <person name="Fluegel L."/>
            <person name="Davis C.M."/>
            <person name="Simpson J.R."/>
            <person name="Lauterbach L."/>
            <person name="Steele A.D."/>
            <person name="Gui C."/>
            <person name="Meng S."/>
            <person name="Li G."/>
            <person name="Viehrig K."/>
            <person name="Ye F."/>
            <person name="Su P."/>
            <person name="Kiefer A.F."/>
            <person name="Nichols A."/>
            <person name="Cepeda A.J."/>
            <person name="Yan W."/>
            <person name="Fan B."/>
            <person name="Jiang Y."/>
            <person name="Adhikari A."/>
            <person name="Zheng C.-J."/>
            <person name="Schuster L."/>
            <person name="Cowan T.M."/>
            <person name="Smanski M.J."/>
            <person name="Chevrette M.G."/>
            <person name="De Carvalho L.P.S."/>
            <person name="Shen B."/>
        </authorList>
    </citation>
    <scope>NUCLEOTIDE SEQUENCE [LARGE SCALE GENOMIC DNA]</scope>
    <source>
        <strain evidence="3 4">NPDC033843</strain>
    </source>
</reference>
<dbReference type="Pfam" id="PF02525">
    <property type="entry name" value="Flavodoxin_2"/>
    <property type="match status" value="1"/>
</dbReference>
<keyword evidence="4" id="KW-1185">Reference proteome</keyword>
<keyword evidence="1" id="KW-0560">Oxidoreductase</keyword>
<dbReference type="Gene3D" id="3.40.50.360">
    <property type="match status" value="1"/>
</dbReference>
<dbReference type="RefSeq" id="WP_361708425.1">
    <property type="nucleotide sequence ID" value="NZ_JBEZVE010000028.1"/>
</dbReference>
<dbReference type="PANTHER" id="PTHR47307:SF1">
    <property type="entry name" value="GLUTATHIONE-REGULATED POTASSIUM-EFFLUX SYSTEM ANCILLARY PROTEIN KEFG"/>
    <property type="match status" value="1"/>
</dbReference>
<name>A0ABV2ZV14_9ACTN</name>
<dbReference type="InterPro" id="IPR046980">
    <property type="entry name" value="KefG/KefF"/>
</dbReference>
<accession>A0ABV2ZV14</accession>
<evidence type="ECO:0000256" key="1">
    <source>
        <dbReference type="ARBA" id="ARBA00023002"/>
    </source>
</evidence>
<dbReference type="Proteomes" id="UP001550739">
    <property type="component" value="Unassembled WGS sequence"/>
</dbReference>
<dbReference type="PANTHER" id="PTHR47307">
    <property type="entry name" value="GLUTATHIONE-REGULATED POTASSIUM-EFFLUX SYSTEM ANCILLARY PROTEIN KEFG"/>
    <property type="match status" value="1"/>
</dbReference>
<dbReference type="InterPro" id="IPR003680">
    <property type="entry name" value="Flavodoxin_fold"/>
</dbReference>
<comment type="caution">
    <text evidence="3">The sequence shown here is derived from an EMBL/GenBank/DDBJ whole genome shotgun (WGS) entry which is preliminary data.</text>
</comment>
<evidence type="ECO:0000259" key="2">
    <source>
        <dbReference type="Pfam" id="PF02525"/>
    </source>
</evidence>
<dbReference type="EMBL" id="JBEZVE010000028">
    <property type="protein sequence ID" value="MEU3786411.1"/>
    <property type="molecule type" value="Genomic_DNA"/>
</dbReference>
<gene>
    <name evidence="3" type="ORF">AB0E89_38745</name>
</gene>
<dbReference type="SUPFAM" id="SSF52218">
    <property type="entry name" value="Flavoproteins"/>
    <property type="match status" value="1"/>
</dbReference>
<evidence type="ECO:0000313" key="4">
    <source>
        <dbReference type="Proteomes" id="UP001550739"/>
    </source>
</evidence>
<feature type="domain" description="Flavodoxin-like fold" evidence="2">
    <location>
        <begin position="2"/>
        <end position="172"/>
    </location>
</feature>
<organism evidence="3 4">
    <name type="scientific">Streptomyces sp. 900129855</name>
    <dbReference type="NCBI Taxonomy" id="3155129"/>
    <lineage>
        <taxon>Bacteria</taxon>
        <taxon>Bacillati</taxon>
        <taxon>Actinomycetota</taxon>
        <taxon>Actinomycetes</taxon>
        <taxon>Kitasatosporales</taxon>
        <taxon>Streptomycetaceae</taxon>
        <taxon>Streptomyces</taxon>
    </lineage>
</organism>
<evidence type="ECO:0000313" key="3">
    <source>
        <dbReference type="EMBL" id="MEU3786411.1"/>
    </source>
</evidence>
<dbReference type="InterPro" id="IPR029039">
    <property type="entry name" value="Flavoprotein-like_sf"/>
</dbReference>
<proteinExistence type="predicted"/>